<sequence>MSVCRLLKRSFSRRKVLRRGIVVGFFLGVMFVATSCLPGVVGAPTSGLSYGKGPLDAIREAADRTTTSGPYSQCGLSSLELAVMMMVPTYFEAGGAVPSPMTLSRWDNVNAWSLNANLFAFGQTTGPYVNAFFSPGVGLWQFDSAGGWDLTAADAIDAGTASNTAAAHIASKWCDASRDPYWNANPQRRRAYAWGAWFGCRPSANTAPCEDRYQQLVLDGAINSAQDVGVDRSGGMSSRTCDVVGLGADLPCWYVNPANAQGSKGWTYGTYDAGRPDLYTPLPKPFYVVRANGREYRIWLKVDTGYDIGITASHPVTTNARTSVVWERQANLCDKTLSRGECGGAPPVGVLDSVTASSSGAGSVRVTGWAWDRDTTGPVPIHIYVGAVGNATTTGGARSDVAAVYAGAPGNTGFDVTLPSAVGNQRVCAYAIDVGGVLGNPQLGCRDVVVTTIPRGTFDSVVARPGSIEVSGWSVIPGDPSSTAIVSVDGAIAARLNRAVARTDIQVGISGIELNSGFSGSIAATGGRHVVCLTTGSLPLGALGCRIVDIAGGSPFGALDVVSGRSGGVSVVGWAVDPDITSPDTVHVYVNGVGYAVTADANRPDIGGGLPAYGPLHGFSVDLPAPGGVATVCAYGINVGVGAHTLLGCRTTWVPTGSPIGVVDVLARAGNAVTGSGWVYDPDTAASIPVHVYVNGVGYAVTANGNRPDFAGTMPFYGAAHGYSFSLPIGAGPGTVCIYGIESAGTGGNVLLGCRTI</sequence>
<evidence type="ECO:0000256" key="1">
    <source>
        <dbReference type="SAM" id="Phobius"/>
    </source>
</evidence>
<organism evidence="2">
    <name type="scientific">freshwater metagenome</name>
    <dbReference type="NCBI Taxonomy" id="449393"/>
    <lineage>
        <taxon>unclassified sequences</taxon>
        <taxon>metagenomes</taxon>
        <taxon>ecological metagenomes</taxon>
    </lineage>
</organism>
<keyword evidence="1" id="KW-0812">Transmembrane</keyword>
<reference evidence="2" key="1">
    <citation type="submission" date="2020-05" db="EMBL/GenBank/DDBJ databases">
        <authorList>
            <person name="Chiriac C."/>
            <person name="Salcher M."/>
            <person name="Ghai R."/>
            <person name="Kavagutti S V."/>
        </authorList>
    </citation>
    <scope>NUCLEOTIDE SEQUENCE</scope>
</reference>
<name>A0A6J6AN36_9ZZZZ</name>
<proteinExistence type="predicted"/>
<dbReference type="EMBL" id="CAEUNJ010000043">
    <property type="protein sequence ID" value="CAB4371828.1"/>
    <property type="molecule type" value="Genomic_DNA"/>
</dbReference>
<accession>A0A6J6AN36</accession>
<keyword evidence="1" id="KW-1133">Transmembrane helix</keyword>
<protein>
    <submittedName>
        <fullName evidence="2">Unannotated protein</fullName>
    </submittedName>
</protein>
<dbReference type="AlphaFoldDB" id="A0A6J6AN36"/>
<evidence type="ECO:0000313" key="3">
    <source>
        <dbReference type="EMBL" id="CAB4617392.1"/>
    </source>
</evidence>
<feature type="transmembrane region" description="Helical" evidence="1">
    <location>
        <begin position="21"/>
        <end position="41"/>
    </location>
</feature>
<keyword evidence="1" id="KW-0472">Membrane</keyword>
<evidence type="ECO:0000313" key="2">
    <source>
        <dbReference type="EMBL" id="CAB4371828.1"/>
    </source>
</evidence>
<gene>
    <name evidence="3" type="ORF">UFOPK1906_00470</name>
    <name evidence="2" type="ORF">UFOPK4201_01083</name>
</gene>
<dbReference type="EMBL" id="CAEZVC010000018">
    <property type="protein sequence ID" value="CAB4617392.1"/>
    <property type="molecule type" value="Genomic_DNA"/>
</dbReference>